<name>A0A9D4JYK1_DREPO</name>
<protein>
    <submittedName>
        <fullName evidence="1">Uncharacterized protein</fullName>
    </submittedName>
</protein>
<dbReference type="EMBL" id="JAIWYP010000005">
    <property type="protein sequence ID" value="KAH3827839.1"/>
    <property type="molecule type" value="Genomic_DNA"/>
</dbReference>
<sequence>MRIVSIPQYLDVKNPAMKICPMCKLVNKCQCKGPREVDQKTMDVFNKMGLFDRLMILDAKG</sequence>
<keyword evidence="2" id="KW-1185">Reference proteome</keyword>
<evidence type="ECO:0000313" key="2">
    <source>
        <dbReference type="Proteomes" id="UP000828390"/>
    </source>
</evidence>
<proteinExistence type="predicted"/>
<reference evidence="1" key="2">
    <citation type="submission" date="2020-11" db="EMBL/GenBank/DDBJ databases">
        <authorList>
            <person name="McCartney M.A."/>
            <person name="Auch B."/>
            <person name="Kono T."/>
            <person name="Mallez S."/>
            <person name="Becker A."/>
            <person name="Gohl D.M."/>
            <person name="Silverstein K.A.T."/>
            <person name="Koren S."/>
            <person name="Bechman K.B."/>
            <person name="Herman A."/>
            <person name="Abrahante J.E."/>
            <person name="Garbe J."/>
        </authorList>
    </citation>
    <scope>NUCLEOTIDE SEQUENCE</scope>
    <source>
        <strain evidence="1">Duluth1</strain>
        <tissue evidence="1">Whole animal</tissue>
    </source>
</reference>
<accession>A0A9D4JYK1</accession>
<dbReference type="Proteomes" id="UP000828390">
    <property type="component" value="Unassembled WGS sequence"/>
</dbReference>
<dbReference type="AlphaFoldDB" id="A0A9D4JYK1"/>
<evidence type="ECO:0000313" key="1">
    <source>
        <dbReference type="EMBL" id="KAH3827839.1"/>
    </source>
</evidence>
<gene>
    <name evidence="1" type="ORF">DPMN_129782</name>
</gene>
<comment type="caution">
    <text evidence="1">The sequence shown here is derived from an EMBL/GenBank/DDBJ whole genome shotgun (WGS) entry which is preliminary data.</text>
</comment>
<organism evidence="1 2">
    <name type="scientific">Dreissena polymorpha</name>
    <name type="common">Zebra mussel</name>
    <name type="synonym">Mytilus polymorpha</name>
    <dbReference type="NCBI Taxonomy" id="45954"/>
    <lineage>
        <taxon>Eukaryota</taxon>
        <taxon>Metazoa</taxon>
        <taxon>Spiralia</taxon>
        <taxon>Lophotrochozoa</taxon>
        <taxon>Mollusca</taxon>
        <taxon>Bivalvia</taxon>
        <taxon>Autobranchia</taxon>
        <taxon>Heteroconchia</taxon>
        <taxon>Euheterodonta</taxon>
        <taxon>Imparidentia</taxon>
        <taxon>Neoheterodontei</taxon>
        <taxon>Myida</taxon>
        <taxon>Dreissenoidea</taxon>
        <taxon>Dreissenidae</taxon>
        <taxon>Dreissena</taxon>
    </lineage>
</organism>
<reference evidence="1" key="1">
    <citation type="journal article" date="2019" name="bioRxiv">
        <title>The Genome of the Zebra Mussel, Dreissena polymorpha: A Resource for Invasive Species Research.</title>
        <authorList>
            <person name="McCartney M.A."/>
            <person name="Auch B."/>
            <person name="Kono T."/>
            <person name="Mallez S."/>
            <person name="Zhang Y."/>
            <person name="Obille A."/>
            <person name="Becker A."/>
            <person name="Abrahante J.E."/>
            <person name="Garbe J."/>
            <person name="Badalamenti J.P."/>
            <person name="Herman A."/>
            <person name="Mangelson H."/>
            <person name="Liachko I."/>
            <person name="Sullivan S."/>
            <person name="Sone E.D."/>
            <person name="Koren S."/>
            <person name="Silverstein K.A.T."/>
            <person name="Beckman K.B."/>
            <person name="Gohl D.M."/>
        </authorList>
    </citation>
    <scope>NUCLEOTIDE SEQUENCE</scope>
    <source>
        <strain evidence="1">Duluth1</strain>
        <tissue evidence="1">Whole animal</tissue>
    </source>
</reference>